<protein>
    <submittedName>
        <fullName evidence="1">Uncharacterized protein</fullName>
    </submittedName>
</protein>
<sequence length="158" mass="16350">MPGKGTLPPAALVPEMPVVPSTPAAGCKSAVGKTLVVGHWQRPPAGPGEPAELGCLKEPSGVPSSWPPAVPGAPAVSGVAGHPQAHSGNPVGFLTTLQNKSLLSTSAPCHTLTWKACVKFSSRAFTIRGRCRRNLPAETLSRRTCSPNPRKVKVLAVR</sequence>
<proteinExistence type="predicted"/>
<evidence type="ECO:0000313" key="2">
    <source>
        <dbReference type="Proteomes" id="UP000324222"/>
    </source>
</evidence>
<reference evidence="1 2" key="1">
    <citation type="submission" date="2019-05" db="EMBL/GenBank/DDBJ databases">
        <title>Another draft genome of Portunus trituberculatus and its Hox gene families provides insights of decapod evolution.</title>
        <authorList>
            <person name="Jeong J.-H."/>
            <person name="Song I."/>
            <person name="Kim S."/>
            <person name="Choi T."/>
            <person name="Kim D."/>
            <person name="Ryu S."/>
            <person name="Kim W."/>
        </authorList>
    </citation>
    <scope>NUCLEOTIDE SEQUENCE [LARGE SCALE GENOMIC DNA]</scope>
    <source>
        <tissue evidence="1">Muscle</tissue>
    </source>
</reference>
<comment type="caution">
    <text evidence="1">The sequence shown here is derived from an EMBL/GenBank/DDBJ whole genome shotgun (WGS) entry which is preliminary data.</text>
</comment>
<name>A0A5B7EXZ5_PORTR</name>
<gene>
    <name evidence="1" type="ORF">E2C01_030667</name>
</gene>
<keyword evidence="2" id="KW-1185">Reference proteome</keyword>
<evidence type="ECO:0000313" key="1">
    <source>
        <dbReference type="EMBL" id="MPC37194.1"/>
    </source>
</evidence>
<dbReference type="Proteomes" id="UP000324222">
    <property type="component" value="Unassembled WGS sequence"/>
</dbReference>
<dbReference type="AlphaFoldDB" id="A0A5B7EXZ5"/>
<organism evidence="1 2">
    <name type="scientific">Portunus trituberculatus</name>
    <name type="common">Swimming crab</name>
    <name type="synonym">Neptunus trituberculatus</name>
    <dbReference type="NCBI Taxonomy" id="210409"/>
    <lineage>
        <taxon>Eukaryota</taxon>
        <taxon>Metazoa</taxon>
        <taxon>Ecdysozoa</taxon>
        <taxon>Arthropoda</taxon>
        <taxon>Crustacea</taxon>
        <taxon>Multicrustacea</taxon>
        <taxon>Malacostraca</taxon>
        <taxon>Eumalacostraca</taxon>
        <taxon>Eucarida</taxon>
        <taxon>Decapoda</taxon>
        <taxon>Pleocyemata</taxon>
        <taxon>Brachyura</taxon>
        <taxon>Eubrachyura</taxon>
        <taxon>Portunoidea</taxon>
        <taxon>Portunidae</taxon>
        <taxon>Portuninae</taxon>
        <taxon>Portunus</taxon>
    </lineage>
</organism>
<accession>A0A5B7EXZ5</accession>
<dbReference type="EMBL" id="VSRR010003712">
    <property type="protein sequence ID" value="MPC37194.1"/>
    <property type="molecule type" value="Genomic_DNA"/>
</dbReference>